<feature type="compositionally biased region" description="Basic and acidic residues" evidence="1">
    <location>
        <begin position="211"/>
        <end position="222"/>
    </location>
</feature>
<evidence type="ECO:0000256" key="2">
    <source>
        <dbReference type="SAM" id="SignalP"/>
    </source>
</evidence>
<gene>
    <name evidence="4" type="primary">LOC115462387</name>
</gene>
<feature type="chain" id="PRO_5027566676" evidence="2">
    <location>
        <begin position="23"/>
        <end position="350"/>
    </location>
</feature>
<evidence type="ECO:0000313" key="4">
    <source>
        <dbReference type="RefSeq" id="XP_030048254.1"/>
    </source>
</evidence>
<dbReference type="KEGG" id="muo:115462387"/>
<evidence type="ECO:0000313" key="3">
    <source>
        <dbReference type="Proteomes" id="UP000515156"/>
    </source>
</evidence>
<feature type="signal peptide" evidence="2">
    <location>
        <begin position="1"/>
        <end position="22"/>
    </location>
</feature>
<feature type="region of interest" description="Disordered" evidence="1">
    <location>
        <begin position="22"/>
        <end position="45"/>
    </location>
</feature>
<dbReference type="Proteomes" id="UP000515156">
    <property type="component" value="Chromosome 2"/>
</dbReference>
<dbReference type="GeneID" id="115462387"/>
<reference evidence="4" key="1">
    <citation type="submission" date="2025-08" db="UniProtKB">
        <authorList>
            <consortium name="RefSeq"/>
        </authorList>
    </citation>
    <scope>IDENTIFICATION</scope>
</reference>
<dbReference type="OrthoDB" id="8962476at2759"/>
<dbReference type="RefSeq" id="XP_030048254.1">
    <property type="nucleotide sequence ID" value="XM_030192394.1"/>
</dbReference>
<keyword evidence="2" id="KW-0732">Signal</keyword>
<dbReference type="GO" id="GO:0004866">
    <property type="term" value="F:endopeptidase inhibitor activity"/>
    <property type="evidence" value="ECO:0007669"/>
    <property type="project" value="InterPro"/>
</dbReference>
<keyword evidence="3" id="KW-1185">Reference proteome</keyword>
<evidence type="ECO:0000256" key="1">
    <source>
        <dbReference type="SAM" id="MobiDB-lite"/>
    </source>
</evidence>
<organism evidence="3 4">
    <name type="scientific">Microcaecilia unicolor</name>
    <dbReference type="NCBI Taxonomy" id="1415580"/>
    <lineage>
        <taxon>Eukaryota</taxon>
        <taxon>Metazoa</taxon>
        <taxon>Chordata</taxon>
        <taxon>Craniata</taxon>
        <taxon>Vertebrata</taxon>
        <taxon>Euteleostomi</taxon>
        <taxon>Amphibia</taxon>
        <taxon>Gymnophiona</taxon>
        <taxon>Siphonopidae</taxon>
        <taxon>Microcaecilia</taxon>
    </lineage>
</organism>
<protein>
    <submittedName>
        <fullName evidence="4">ProSAAS-like</fullName>
    </submittedName>
</protein>
<feature type="region of interest" description="Disordered" evidence="1">
    <location>
        <begin position="211"/>
        <end position="231"/>
    </location>
</feature>
<dbReference type="Pfam" id="PF07259">
    <property type="entry name" value="ProSAAS"/>
    <property type="match status" value="1"/>
</dbReference>
<proteinExistence type="predicted"/>
<accession>A0A6P7XDK3</accession>
<dbReference type="AlphaFoldDB" id="A0A6P7XDK3"/>
<name>A0A6P7XDK3_9AMPH</name>
<dbReference type="InParanoid" id="A0A6P7XDK3"/>
<sequence>MMGPALLLTSLLLSSNTLPTFSKPLGSGPQSPVHQDVGTNRRLRRDLSMPLPYEAEMMGYPPNKSYLPEVSDALLARLAGMQKDERLAQALERMGTAGRTEQGLDRLALSGRDQDERLGLALQQAMEDGRQGDKDAIYLANLLHLWNEMSQAKGYPNQLPGSARATKMENEFQGLYPDYDETGLMSNMVMTPSSRNQLNAQLAQELLNRYRQDEASPSRTDLEEPNEEDGQMDEEVLRYLVGRILAGIIGKSQHLPRRDLGPLEFQGPAKRLRRSLDEEHLPQTNLLRVKRLGDEDEEPSAVLGDATYRLQRAKRPEEHMDEPTKALRIKRYASYSDPEFSEQFLKYLPE</sequence>
<dbReference type="InterPro" id="IPR010832">
    <property type="entry name" value="ProSAAS"/>
</dbReference>